<dbReference type="Gene3D" id="2.30.42.10">
    <property type="match status" value="1"/>
</dbReference>
<dbReference type="SUPFAM" id="SSF50156">
    <property type="entry name" value="PDZ domain-like"/>
    <property type="match status" value="1"/>
</dbReference>
<sequence>MATSPEDVMETGSMPLGTKTKVYSQNGEQKLRTVKTPYLPKLAKITKIHARCRTPYHTKLAQAISPFKPKAAQGQTPLVGKLSSLTIDQDLSKYENMDNTVTEVLHREQEVNFGSKTVAEILLSNAEERNKILEASCNKQSDSNMMDHIYETIPEQDEMAEEELSPARNDSSILSVSQLLEDPSPVSWAFASPLNDLEGEFTLKRQRGIRRKRPRKDGDKAMDGKRAKRTCSPSANENQDTLIEAVNPNVKKLVLETDLDSILDEKHLPVTKAFFCGAKDRKEEDINRKIGSWDLDSPKSSMTDDLYSTKSFATSVSTTPEVPLVATVRRCLKFSPEGEPSTRFNCCGSIEIECSLVAEHIHVRVIRCKDLRRAYEGPVHAYVKASLKNTSGEGVVKRTAVHRATPNPVFRETLILPCPAYNSHCTGHRPTSLDIAVWHRDRRARRSELLGCMTLPLPLSQDKDCVVSPPLSKDSELDNNNSGTDDLMYLRHLELEPVDPQTGLPLHPGFTAKGGRTPCTITRRLIRQTSVNQIPWGFSLSWGRPPRVERVDPGSPAERSGLRPGDHVVFVEMTNVVTRPRDEILGLIQAATNQLVLEVHRKGGAHSAAVHRPSSVNATLQNPPVAGPNSQHTVTFNAEQVFPNLVPDAPPEEELTVRETRYWSTLKNGHTRFTVPLSERRDVLSATDYLILFQNLDELLKLSEEIRDEGGGVDSYLCRVPKITAAYRRYLSGLQRACCLLVALRRNAAFAKLVCEPAVPHKRRPDLTGVLLLPLEHYRLFGGALAKVEGRARLQPSWALLLTDLLVFARVSRDRVLFVTEEPLRLSSIAEACFTVRKRPTEFRLQVAVNPNGSAENGHVEMVNSGGCSPHSRPRRRVLIFRAPTAELKAVWHNLLQRQIIYVNTGCGLNSSDQDSPEENPIAGNNFATIRESTGSPQIVREPQQRDEEKESGESLDTILKNSRENNHLAQWVRNSHQIPPPDNESSLEEWTAEELAARAPRESNSRSTSQDTATEDITTANSDAEQQSTASSASLSTVKSNSMARKNGSHVSSKENSTSSISICRRCHRSGCPTPPLQRDPFSPLPPKISVLPPTPDLCTRHRLRNGLHDSPGRNSPSYTPADGNTEDGSEDDLDCDGEPPYRALRRFGTMSSLDQDDDLDEQGEDDNRDLESPPSGLRAWTARASSYVVSKMVLLEQLSEGVGGYLLQPPVPPERTEFSLDPNDEEGTTSGATSGDDIWGTPTSGGPDDESFTANSPPPNGCSSGGALVNTGEDNYGLNLSAEDDADQESENEDCSLPELSMDQLLGGGSLGSLRCFLGRRRLEPLPEEEDSPGSGKHQLSQEDEEFRRKIVDLHRKLSDVDPDVNYVSPEAIGSPGSREAERLRELEAVARRAEETNSRNVEEMNAERRREAMQREDFAEASDKRRQRSKRQMEQLRRSKRFEEDPDDQNGMSPSSSGETNFLNRLRLKRRSMKLLSFLSGKASDRSQEERATRLLRMYMPDKGGSRTTQNTISIHHTSRDRRFWKLRNRRRTSSA</sequence>
<feature type="region of interest" description="Disordered" evidence="1">
    <location>
        <begin position="1364"/>
        <end position="1464"/>
    </location>
</feature>
<evidence type="ECO:0000259" key="3">
    <source>
        <dbReference type="PROSITE" id="PS50106"/>
    </source>
</evidence>
<dbReference type="SMART" id="SM00228">
    <property type="entry name" value="PDZ"/>
    <property type="match status" value="1"/>
</dbReference>
<dbReference type="GO" id="GO:0005886">
    <property type="term" value="C:plasma membrane"/>
    <property type="evidence" value="ECO:0007669"/>
    <property type="project" value="TreeGrafter"/>
</dbReference>
<feature type="compositionally biased region" description="Low complexity" evidence="1">
    <location>
        <begin position="1023"/>
        <end position="1043"/>
    </location>
</feature>
<feature type="compositionally biased region" description="Polar residues" evidence="1">
    <location>
        <begin position="1453"/>
        <end position="1464"/>
    </location>
</feature>
<dbReference type="InterPro" id="IPR035892">
    <property type="entry name" value="C2_domain_sf"/>
</dbReference>
<feature type="compositionally biased region" description="Basic and acidic residues" evidence="1">
    <location>
        <begin position="996"/>
        <end position="1005"/>
    </location>
</feature>
<feature type="region of interest" description="Disordered" evidence="1">
    <location>
        <begin position="208"/>
        <end position="237"/>
    </location>
</feature>
<dbReference type="SUPFAM" id="SSF49562">
    <property type="entry name" value="C2 domain (Calcium/lipid-binding domain, CaLB)"/>
    <property type="match status" value="1"/>
</dbReference>
<feature type="compositionally biased region" description="Acidic residues" evidence="1">
    <location>
        <begin position="1156"/>
        <end position="1170"/>
    </location>
</feature>
<dbReference type="PANTHER" id="PTHR46848:SF1">
    <property type="entry name" value="REGULATOR OF G-PROTEIN SIGNALING 3"/>
    <property type="match status" value="1"/>
</dbReference>
<dbReference type="Gene3D" id="2.60.40.150">
    <property type="entry name" value="C2 domain"/>
    <property type="match status" value="1"/>
</dbReference>
<evidence type="ECO:0000259" key="2">
    <source>
        <dbReference type="PROSITE" id="PS50004"/>
    </source>
</evidence>
<name>A0A0J7L3Z8_LASNI</name>
<feature type="compositionally biased region" description="Polar residues" evidence="1">
    <location>
        <begin position="1006"/>
        <end position="1022"/>
    </location>
</feature>
<feature type="domain" description="PDZ" evidence="3">
    <location>
        <begin position="522"/>
        <end position="603"/>
    </location>
</feature>
<feature type="compositionally biased region" description="Basic and acidic residues" evidence="1">
    <location>
        <begin position="943"/>
        <end position="953"/>
    </location>
</feature>
<protein>
    <submittedName>
        <fullName evidence="4">Uncharacterized protein</fullName>
    </submittedName>
</protein>
<dbReference type="STRING" id="67767.A0A0J7L3Z8"/>
<feature type="region of interest" description="Disordered" evidence="1">
    <location>
        <begin position="1076"/>
        <end position="1181"/>
    </location>
</feature>
<evidence type="ECO:0000256" key="1">
    <source>
        <dbReference type="SAM" id="MobiDB-lite"/>
    </source>
</evidence>
<dbReference type="OrthoDB" id="410721at2759"/>
<feature type="region of interest" description="Disordered" evidence="1">
    <location>
        <begin position="973"/>
        <end position="1061"/>
    </location>
</feature>
<feature type="domain" description="C2" evidence="2">
    <location>
        <begin position="346"/>
        <end position="471"/>
    </location>
</feature>
<comment type="caution">
    <text evidence="4">The sequence shown here is derived from an EMBL/GenBank/DDBJ whole genome shotgun (WGS) entry which is preliminary data.</text>
</comment>
<dbReference type="PaxDb" id="67767-A0A0J7L3Z8"/>
<dbReference type="GO" id="GO:0005634">
    <property type="term" value="C:nucleus"/>
    <property type="evidence" value="ECO:0007669"/>
    <property type="project" value="TreeGrafter"/>
</dbReference>
<feature type="region of interest" description="Disordered" evidence="1">
    <location>
        <begin position="1327"/>
        <end position="1350"/>
    </location>
</feature>
<dbReference type="Gene3D" id="1.20.900.10">
    <property type="entry name" value="Dbl homology (DH) domain"/>
    <property type="match status" value="1"/>
</dbReference>
<dbReference type="SUPFAM" id="SSF48065">
    <property type="entry name" value="DBL homology domain (DH-domain)"/>
    <property type="match status" value="1"/>
</dbReference>
<dbReference type="InterPro" id="IPR035899">
    <property type="entry name" value="DBL_dom_sf"/>
</dbReference>
<feature type="compositionally biased region" description="Polar residues" evidence="1">
    <location>
        <begin position="926"/>
        <end position="937"/>
    </location>
</feature>
<keyword evidence="5" id="KW-1185">Reference proteome</keyword>
<feature type="compositionally biased region" description="Basic and acidic residues" evidence="1">
    <location>
        <begin position="1381"/>
        <end position="1427"/>
    </location>
</feature>
<feature type="compositionally biased region" description="Acidic residues" evidence="1">
    <location>
        <begin position="1126"/>
        <end position="1139"/>
    </location>
</feature>
<dbReference type="Proteomes" id="UP000036403">
    <property type="component" value="Unassembled WGS sequence"/>
</dbReference>
<dbReference type="InterPro" id="IPR000008">
    <property type="entry name" value="C2_dom"/>
</dbReference>
<dbReference type="InterPro" id="IPR041489">
    <property type="entry name" value="PDZ_6"/>
</dbReference>
<reference evidence="4 5" key="1">
    <citation type="submission" date="2015-04" db="EMBL/GenBank/DDBJ databases">
        <title>Lasius niger genome sequencing.</title>
        <authorList>
            <person name="Konorov E.A."/>
            <person name="Nikitin M.A."/>
            <person name="Kirill M.V."/>
            <person name="Chang P."/>
        </authorList>
    </citation>
    <scope>NUCLEOTIDE SEQUENCE [LARGE SCALE GENOMIC DNA]</scope>
    <source>
        <tissue evidence="4">Whole</tissue>
    </source>
</reference>
<feature type="compositionally biased region" description="Acidic residues" evidence="1">
    <location>
        <begin position="1284"/>
        <end position="1297"/>
    </location>
</feature>
<dbReference type="PANTHER" id="PTHR46848">
    <property type="entry name" value="REGULATOR OF G-PROTEIN SIGNALING 3"/>
    <property type="match status" value="1"/>
</dbReference>
<dbReference type="Pfam" id="PF00168">
    <property type="entry name" value="C2"/>
    <property type="match status" value="1"/>
</dbReference>
<evidence type="ECO:0000313" key="5">
    <source>
        <dbReference type="Proteomes" id="UP000036403"/>
    </source>
</evidence>
<feature type="compositionally biased region" description="Basic and acidic residues" evidence="1">
    <location>
        <begin position="1434"/>
        <end position="1446"/>
    </location>
</feature>
<dbReference type="SMART" id="SM00239">
    <property type="entry name" value="C2"/>
    <property type="match status" value="1"/>
</dbReference>
<dbReference type="CDD" id="cd00030">
    <property type="entry name" value="C2"/>
    <property type="match status" value="1"/>
</dbReference>
<accession>A0A0J7L3Z8</accession>
<feature type="region of interest" description="Disordered" evidence="1">
    <location>
        <begin position="910"/>
        <end position="955"/>
    </location>
</feature>
<proteinExistence type="predicted"/>
<organism evidence="4 5">
    <name type="scientific">Lasius niger</name>
    <name type="common">Black garden ant</name>
    <dbReference type="NCBI Taxonomy" id="67767"/>
    <lineage>
        <taxon>Eukaryota</taxon>
        <taxon>Metazoa</taxon>
        <taxon>Ecdysozoa</taxon>
        <taxon>Arthropoda</taxon>
        <taxon>Hexapoda</taxon>
        <taxon>Insecta</taxon>
        <taxon>Pterygota</taxon>
        <taxon>Neoptera</taxon>
        <taxon>Endopterygota</taxon>
        <taxon>Hymenoptera</taxon>
        <taxon>Apocrita</taxon>
        <taxon>Aculeata</taxon>
        <taxon>Formicoidea</taxon>
        <taxon>Formicidae</taxon>
        <taxon>Formicinae</taxon>
        <taxon>Lasius</taxon>
        <taxon>Lasius</taxon>
    </lineage>
</organism>
<dbReference type="Pfam" id="PF17820">
    <property type="entry name" value="PDZ_6"/>
    <property type="match status" value="1"/>
</dbReference>
<evidence type="ECO:0000313" key="4">
    <source>
        <dbReference type="EMBL" id="KMQ97597.1"/>
    </source>
</evidence>
<dbReference type="PROSITE" id="PS50004">
    <property type="entry name" value="C2"/>
    <property type="match status" value="1"/>
</dbReference>
<dbReference type="InterPro" id="IPR001478">
    <property type="entry name" value="PDZ"/>
</dbReference>
<feature type="compositionally biased region" description="Basic and acidic residues" evidence="1">
    <location>
        <begin position="216"/>
        <end position="225"/>
    </location>
</feature>
<gene>
    <name evidence="4" type="ORF">RF55_2064</name>
</gene>
<feature type="region of interest" description="Disordered" evidence="1">
    <location>
        <begin position="1207"/>
        <end position="1297"/>
    </location>
</feature>
<dbReference type="EMBL" id="LBMM01000740">
    <property type="protein sequence ID" value="KMQ97597.1"/>
    <property type="molecule type" value="Genomic_DNA"/>
</dbReference>
<feature type="compositionally biased region" description="Pro residues" evidence="1">
    <location>
        <begin position="1076"/>
        <end position="1088"/>
    </location>
</feature>
<dbReference type="InterPro" id="IPR036034">
    <property type="entry name" value="PDZ_sf"/>
</dbReference>
<dbReference type="PROSITE" id="PS50106">
    <property type="entry name" value="PDZ"/>
    <property type="match status" value="1"/>
</dbReference>